<proteinExistence type="inferred from homology"/>
<dbReference type="Proteomes" id="UP001054945">
    <property type="component" value="Unassembled WGS sequence"/>
</dbReference>
<evidence type="ECO:0000256" key="1">
    <source>
        <dbReference type="ARBA" id="ARBA00009498"/>
    </source>
</evidence>
<evidence type="ECO:0000259" key="4">
    <source>
        <dbReference type="PROSITE" id="PS50105"/>
    </source>
</evidence>
<dbReference type="CDD" id="cd06748">
    <property type="entry name" value="PDZ_CNK1_2_3-like"/>
    <property type="match status" value="1"/>
</dbReference>
<dbReference type="SMART" id="SM00228">
    <property type="entry name" value="PDZ"/>
    <property type="match status" value="1"/>
</dbReference>
<dbReference type="SMART" id="SM00454">
    <property type="entry name" value="SAM"/>
    <property type="match status" value="1"/>
</dbReference>
<dbReference type="Pfam" id="PF10534">
    <property type="entry name" value="CRIC_ras_sig"/>
    <property type="match status" value="1"/>
</dbReference>
<keyword evidence="2" id="KW-0597">Phosphoprotein</keyword>
<evidence type="ECO:0000256" key="3">
    <source>
        <dbReference type="SAM" id="MobiDB-lite"/>
    </source>
</evidence>
<evidence type="ECO:0008006" key="8">
    <source>
        <dbReference type="Google" id="ProtNLM"/>
    </source>
</evidence>
<reference evidence="6 7" key="1">
    <citation type="submission" date="2021-06" db="EMBL/GenBank/DDBJ databases">
        <title>Caerostris extrusa draft genome.</title>
        <authorList>
            <person name="Kono N."/>
            <person name="Arakawa K."/>
        </authorList>
    </citation>
    <scope>NUCLEOTIDE SEQUENCE [LARGE SCALE GENOMIC DNA]</scope>
</reference>
<protein>
    <recommendedName>
        <fullName evidence="8">Connector enhancer of kinase suppressor of ras 2</fullName>
    </recommendedName>
</protein>
<dbReference type="InterPro" id="IPR036034">
    <property type="entry name" value="PDZ_sf"/>
</dbReference>
<sequence>MAYVNVAEWNPEHVADWLRGLEDEIQPYTQFFINNKVNGCQLLTLARDDLTNLNMTKIGHQEFVLEAVELLRQLHYNLTSETLQSLALKLGLSDIINLVKSLISWLDRYPFVGQESYSEGIHINSPYGIHIIEDIKFQSPAYRSGKVEEGDEIIQVNYQTVVGWQIKSIICTMKEHPTEVHLTLKKRPRHPNVLGQVITLSPGTRGESNSVSEVNGGLASEKEKLFAVNKPRNRLRRRATVTGVSPTALQAPVSLEELIGNSSKRKELVLRTISYDPNKTIDLEDVFKRDPQSTQENKEGTSKPEEKANGNSTTENDEKPTKSPFLRPPQEKFNTGHLKRQEALKNSETVARAAVAVPQPANAPSKPPLRITAPPQNSSNDASSVAQETPPPSGSQSPKQKLAEWVNRQKKKPEVGLLQHALTLFSSDSSSQPSTSAPKESGSPKSPKCSISGSPKVKKASGTIFQFPFREGRPSLSELRSLKRTANSKVFSERVNSNSQSDKPLASPKQNALNKRPPMQSKNQGIKNLENCLNTSQNNPIRNPKMQPVFNGETCGSHSSSKITDSYIHPKNINYAKIPQYPCEMHESKIVSLKAKAGSNNNSQCNKQNIPVVPQISRNNQIHYQRARQMSKLTTPGMSTLLRNQKPGYPAAFCSPSGRSLSFNNIAISSEDDSSSEEYEIYEELSTVSAPDFRQQDPTPNGPPLFKEWTLILLAN</sequence>
<dbReference type="InterPro" id="IPR001478">
    <property type="entry name" value="PDZ"/>
</dbReference>
<feature type="domain" description="PDZ" evidence="5">
    <location>
        <begin position="120"/>
        <end position="188"/>
    </location>
</feature>
<feature type="compositionally biased region" description="Low complexity" evidence="3">
    <location>
        <begin position="350"/>
        <end position="364"/>
    </location>
</feature>
<comment type="caution">
    <text evidence="6">The sequence shown here is derived from an EMBL/GenBank/DDBJ whole genome shotgun (WGS) entry which is preliminary data.</text>
</comment>
<evidence type="ECO:0000256" key="2">
    <source>
        <dbReference type="ARBA" id="ARBA00022553"/>
    </source>
</evidence>
<feature type="region of interest" description="Disordered" evidence="3">
    <location>
        <begin position="490"/>
        <end position="524"/>
    </location>
</feature>
<name>A0AAV4NLV7_CAEEX</name>
<feature type="region of interest" description="Disordered" evidence="3">
    <location>
        <begin position="284"/>
        <end position="460"/>
    </location>
</feature>
<organism evidence="6 7">
    <name type="scientific">Caerostris extrusa</name>
    <name type="common">Bark spider</name>
    <name type="synonym">Caerostris bankana</name>
    <dbReference type="NCBI Taxonomy" id="172846"/>
    <lineage>
        <taxon>Eukaryota</taxon>
        <taxon>Metazoa</taxon>
        <taxon>Ecdysozoa</taxon>
        <taxon>Arthropoda</taxon>
        <taxon>Chelicerata</taxon>
        <taxon>Arachnida</taxon>
        <taxon>Araneae</taxon>
        <taxon>Araneomorphae</taxon>
        <taxon>Entelegynae</taxon>
        <taxon>Araneoidea</taxon>
        <taxon>Araneidae</taxon>
        <taxon>Caerostris</taxon>
    </lineage>
</organism>
<comment type="similarity">
    <text evidence="1">Belongs to the CNKSR family.</text>
</comment>
<dbReference type="PANTHER" id="PTHR12844:SF42">
    <property type="entry name" value="CONNECTOR ENHANCER OF KSR PROTEIN CNK"/>
    <property type="match status" value="1"/>
</dbReference>
<dbReference type="Gene3D" id="1.10.150.50">
    <property type="entry name" value="Transcription Factor, Ets-1"/>
    <property type="match status" value="1"/>
</dbReference>
<evidence type="ECO:0000313" key="6">
    <source>
        <dbReference type="EMBL" id="GIX84740.1"/>
    </source>
</evidence>
<evidence type="ECO:0000259" key="5">
    <source>
        <dbReference type="PROSITE" id="PS50106"/>
    </source>
</evidence>
<gene>
    <name evidence="6" type="primary">CNK3/IPCEF1</name>
    <name evidence="6" type="ORF">CEXT_811761</name>
</gene>
<dbReference type="InterPro" id="IPR001660">
    <property type="entry name" value="SAM"/>
</dbReference>
<keyword evidence="7" id="KW-1185">Reference proteome</keyword>
<dbReference type="PROSITE" id="PS50105">
    <property type="entry name" value="SAM_DOMAIN"/>
    <property type="match status" value="1"/>
</dbReference>
<dbReference type="InterPro" id="IPR017874">
    <property type="entry name" value="CRIC_domain"/>
</dbReference>
<dbReference type="InterPro" id="IPR051566">
    <property type="entry name" value="CNKSR"/>
</dbReference>
<dbReference type="Pfam" id="PF00595">
    <property type="entry name" value="PDZ"/>
    <property type="match status" value="1"/>
</dbReference>
<dbReference type="AlphaFoldDB" id="A0AAV4NLV7"/>
<dbReference type="SUPFAM" id="SSF50156">
    <property type="entry name" value="PDZ domain-like"/>
    <property type="match status" value="1"/>
</dbReference>
<feature type="compositionally biased region" description="Polar residues" evidence="3">
    <location>
        <begin position="490"/>
        <end position="513"/>
    </location>
</feature>
<feature type="compositionally biased region" description="Polar residues" evidence="3">
    <location>
        <begin position="374"/>
        <end position="387"/>
    </location>
</feature>
<dbReference type="EMBL" id="BPLR01003449">
    <property type="protein sequence ID" value="GIX84740.1"/>
    <property type="molecule type" value="Genomic_DNA"/>
</dbReference>
<accession>A0AAV4NLV7</accession>
<dbReference type="PANTHER" id="PTHR12844">
    <property type="entry name" value="CONNECTOR ENCHANCER OF KINASE SUPPRESSOR OF RAS"/>
    <property type="match status" value="1"/>
</dbReference>
<feature type="compositionally biased region" description="Basic and acidic residues" evidence="3">
    <location>
        <begin position="284"/>
        <end position="308"/>
    </location>
</feature>
<dbReference type="PROSITE" id="PS50106">
    <property type="entry name" value="PDZ"/>
    <property type="match status" value="1"/>
</dbReference>
<evidence type="ECO:0000313" key="7">
    <source>
        <dbReference type="Proteomes" id="UP001054945"/>
    </source>
</evidence>
<dbReference type="Gene3D" id="2.30.42.10">
    <property type="match status" value="1"/>
</dbReference>
<dbReference type="SUPFAM" id="SSF47769">
    <property type="entry name" value="SAM/Pointed domain"/>
    <property type="match status" value="1"/>
</dbReference>
<dbReference type="InterPro" id="IPR049628">
    <property type="entry name" value="CNK1-3_SAM"/>
</dbReference>
<feature type="domain" description="SAM" evidence="4">
    <location>
        <begin position="9"/>
        <end position="74"/>
    </location>
</feature>
<feature type="compositionally biased region" description="Low complexity" evidence="3">
    <location>
        <begin position="426"/>
        <end position="441"/>
    </location>
</feature>
<dbReference type="CDD" id="cd09511">
    <property type="entry name" value="SAM_CNK1_2_3-suppressor"/>
    <property type="match status" value="1"/>
</dbReference>
<dbReference type="InterPro" id="IPR013761">
    <property type="entry name" value="SAM/pointed_sf"/>
</dbReference>
<dbReference type="Pfam" id="PF00536">
    <property type="entry name" value="SAM_1"/>
    <property type="match status" value="1"/>
</dbReference>